<organism evidence="2 3">
    <name type="scientific">Jannaschia aquimarina</name>
    <dbReference type="NCBI Taxonomy" id="935700"/>
    <lineage>
        <taxon>Bacteria</taxon>
        <taxon>Pseudomonadati</taxon>
        <taxon>Pseudomonadota</taxon>
        <taxon>Alphaproteobacteria</taxon>
        <taxon>Rhodobacterales</taxon>
        <taxon>Roseobacteraceae</taxon>
        <taxon>Jannaschia</taxon>
    </lineage>
</organism>
<evidence type="ECO:0000256" key="1">
    <source>
        <dbReference type="SAM" id="Phobius"/>
    </source>
</evidence>
<dbReference type="RefSeq" id="WP_043917393.1">
    <property type="nucleotide sequence ID" value="NZ_FZPF01000002.1"/>
</dbReference>
<dbReference type="OrthoDB" id="9802649at2"/>
<keyword evidence="1" id="KW-1133">Transmembrane helix</keyword>
<feature type="transmembrane region" description="Helical" evidence="1">
    <location>
        <begin position="29"/>
        <end position="47"/>
    </location>
</feature>
<dbReference type="STRING" id="935700.jaqu_05310"/>
<sequence length="294" mass="32476">MKRPRLPDNWRRALRRGLAWLRLKVAEPWRLPLGILIAVLAALFWWLPGLGLWMVPVGIALAALGVRPIRRRLNRGRPPARVIGPVTRGHMVTVPEREEAMLETVARIAPQVDRLHLVLNGFDAIPEVLGAYGNVSPFIPKHDLGLGGLFLPRPGEVDRVLLLSDDFAYPTDYVRTLLAHGARLGLDRNVVGYDGTALSKDGPRRYAPEARLGYARGVGLLSLETVLLSGCHLPPVGQVEDAAGFASWLSGADLLPWAVPREAGWLPPRPALIEKPLTAFPHQGQRWQDWRDAA</sequence>
<protein>
    <submittedName>
        <fullName evidence="2">Uncharacterized protein</fullName>
    </submittedName>
</protein>
<evidence type="ECO:0000313" key="3">
    <source>
        <dbReference type="Proteomes" id="UP000032232"/>
    </source>
</evidence>
<keyword evidence="3" id="KW-1185">Reference proteome</keyword>
<keyword evidence="1" id="KW-0812">Transmembrane</keyword>
<reference evidence="2 3" key="1">
    <citation type="submission" date="2015-02" db="EMBL/GenBank/DDBJ databases">
        <title>Genome Sequence of Jannaschia aquimarina DSM28248, a member of the Roseobacter clade.</title>
        <authorList>
            <person name="Voget S."/>
            <person name="Daniel R."/>
        </authorList>
    </citation>
    <scope>NUCLEOTIDE SEQUENCE [LARGE SCALE GENOMIC DNA]</scope>
    <source>
        <strain evidence="2 3">GSW-M26</strain>
    </source>
</reference>
<dbReference type="Proteomes" id="UP000032232">
    <property type="component" value="Unassembled WGS sequence"/>
</dbReference>
<proteinExistence type="predicted"/>
<dbReference type="PATRIC" id="fig|935700.4.peg.563"/>
<evidence type="ECO:0000313" key="2">
    <source>
        <dbReference type="EMBL" id="KIT17640.1"/>
    </source>
</evidence>
<dbReference type="EMBL" id="JYFE01000016">
    <property type="protein sequence ID" value="KIT17640.1"/>
    <property type="molecule type" value="Genomic_DNA"/>
</dbReference>
<keyword evidence="1" id="KW-0472">Membrane</keyword>
<accession>A0A0D1EPR7</accession>
<name>A0A0D1EPR7_9RHOB</name>
<comment type="caution">
    <text evidence="2">The sequence shown here is derived from an EMBL/GenBank/DDBJ whole genome shotgun (WGS) entry which is preliminary data.</text>
</comment>
<gene>
    <name evidence="2" type="ORF">jaqu_05310</name>
</gene>
<dbReference type="AlphaFoldDB" id="A0A0D1EPR7"/>